<evidence type="ECO:0000256" key="1">
    <source>
        <dbReference type="SAM" id="MobiDB-lite"/>
    </source>
</evidence>
<name>A0A6J7VLD7_9ZZZZ</name>
<proteinExistence type="predicted"/>
<gene>
    <name evidence="2" type="ORF">UFOPK4410_00136</name>
</gene>
<accession>A0A6J7VLD7</accession>
<organism evidence="2">
    <name type="scientific">freshwater metagenome</name>
    <dbReference type="NCBI Taxonomy" id="449393"/>
    <lineage>
        <taxon>unclassified sequences</taxon>
        <taxon>metagenomes</taxon>
        <taxon>ecological metagenomes</taxon>
    </lineage>
</organism>
<protein>
    <submittedName>
        <fullName evidence="2">Unannotated protein</fullName>
    </submittedName>
</protein>
<sequence>MKPKVQMSRVFVALACFLPSLIVITPSAQASINLPKGSWQVCSESTANPNYCVESVLLISQTGVKAPLTWSTSGAGLKSANNLAVAGKVLPGSWSTSSWGSVGLADSGYGGIFIDVKAANEFVPWVFVDVQPAISNGGNVALAANPTSPNYPISLAQEVTISITLRVGEIQTGVTFGVGVDVSVDTKQQAAFSTMTIEGNPVMVPSAKSSKDCVGNLGVATALIRQFQSVIVPKNDPLGFDVAGTSGKLYVGSNGICKLSTPIWKAETKHFVYSASAPRLAPDGTTVNKGFYRAIIPVADAKVLWGLTNPNDAAKALVVSLITSEGGTKVATSTIAVLNGNIIIDVSNFDFPDPALDIALNPNYSSTSAQAPNSQDNQTPDASASTQPVVNTQKPTAAKPKTITIICLKGKLTKKLTGVKPICPKGYTRKK</sequence>
<dbReference type="EMBL" id="CAFBRV010000005">
    <property type="protein sequence ID" value="CAB5104285.1"/>
    <property type="molecule type" value="Genomic_DNA"/>
</dbReference>
<feature type="region of interest" description="Disordered" evidence="1">
    <location>
        <begin position="366"/>
        <end position="396"/>
    </location>
</feature>
<dbReference type="AlphaFoldDB" id="A0A6J7VLD7"/>
<reference evidence="2" key="1">
    <citation type="submission" date="2020-05" db="EMBL/GenBank/DDBJ databases">
        <authorList>
            <person name="Chiriac C."/>
            <person name="Salcher M."/>
            <person name="Ghai R."/>
            <person name="Kavagutti S V."/>
        </authorList>
    </citation>
    <scope>NUCLEOTIDE SEQUENCE</scope>
</reference>
<evidence type="ECO:0000313" key="2">
    <source>
        <dbReference type="EMBL" id="CAB5104285.1"/>
    </source>
</evidence>
<feature type="compositionally biased region" description="Polar residues" evidence="1">
    <location>
        <begin position="366"/>
        <end position="395"/>
    </location>
</feature>